<dbReference type="OrthoDB" id="5352000at2759"/>
<dbReference type="STRING" id="1408163.A0A0F4YGY2"/>
<evidence type="ECO:0000313" key="7">
    <source>
        <dbReference type="EMBL" id="KKA16898.1"/>
    </source>
</evidence>
<protein>
    <recommendedName>
        <fullName evidence="9">Pre-mRNA splicing factor Clf1</fullName>
    </recommendedName>
</protein>
<feature type="compositionally biased region" description="Basic and acidic residues" evidence="5">
    <location>
        <begin position="533"/>
        <end position="542"/>
    </location>
</feature>
<dbReference type="GO" id="GO:0071944">
    <property type="term" value="C:cell periphery"/>
    <property type="evidence" value="ECO:0007669"/>
    <property type="project" value="UniProtKB-ARBA"/>
</dbReference>
<dbReference type="Proteomes" id="UP000053958">
    <property type="component" value="Unassembled WGS sequence"/>
</dbReference>
<dbReference type="PANTHER" id="PTHR15549">
    <property type="entry name" value="PAIRED IMMUNOGLOBULIN-LIKE TYPE 2 RECEPTOR"/>
    <property type="match status" value="1"/>
</dbReference>
<feature type="region of interest" description="Disordered" evidence="5">
    <location>
        <begin position="478"/>
        <end position="542"/>
    </location>
</feature>
<dbReference type="SUPFAM" id="SSF117281">
    <property type="entry name" value="Kelch motif"/>
    <property type="match status" value="1"/>
</dbReference>
<feature type="region of interest" description="Disordered" evidence="5">
    <location>
        <begin position="420"/>
        <end position="439"/>
    </location>
</feature>
<evidence type="ECO:0000256" key="3">
    <source>
        <dbReference type="ARBA" id="ARBA00022989"/>
    </source>
</evidence>
<organism evidence="7 8">
    <name type="scientific">Rasamsonia emersonii (strain ATCC 16479 / CBS 393.64 / IMI 116815)</name>
    <dbReference type="NCBI Taxonomy" id="1408163"/>
    <lineage>
        <taxon>Eukaryota</taxon>
        <taxon>Fungi</taxon>
        <taxon>Dikarya</taxon>
        <taxon>Ascomycota</taxon>
        <taxon>Pezizomycotina</taxon>
        <taxon>Eurotiomycetes</taxon>
        <taxon>Eurotiomycetidae</taxon>
        <taxon>Eurotiales</taxon>
        <taxon>Trichocomaceae</taxon>
        <taxon>Rasamsonia</taxon>
    </lineage>
</organism>
<evidence type="ECO:0000256" key="5">
    <source>
        <dbReference type="SAM" id="MobiDB-lite"/>
    </source>
</evidence>
<feature type="region of interest" description="Disordered" evidence="5">
    <location>
        <begin position="337"/>
        <end position="384"/>
    </location>
</feature>
<reference evidence="7 8" key="1">
    <citation type="submission" date="2015-04" db="EMBL/GenBank/DDBJ databases">
        <authorList>
            <person name="Heijne W.H."/>
            <person name="Fedorova N.D."/>
            <person name="Nierman W.C."/>
            <person name="Vollebregt A.W."/>
            <person name="Zhao Z."/>
            <person name="Wu L."/>
            <person name="Kumar M."/>
            <person name="Stam H."/>
            <person name="van den Berg M.A."/>
            <person name="Pel H.J."/>
        </authorList>
    </citation>
    <scope>NUCLEOTIDE SEQUENCE [LARGE SCALE GENOMIC DNA]</scope>
    <source>
        <strain evidence="7 8">CBS 393.64</strain>
    </source>
</reference>
<feature type="region of interest" description="Disordered" evidence="5">
    <location>
        <begin position="557"/>
        <end position="724"/>
    </location>
</feature>
<feature type="compositionally biased region" description="Polar residues" evidence="5">
    <location>
        <begin position="708"/>
        <end position="724"/>
    </location>
</feature>
<keyword evidence="8" id="KW-1185">Reference proteome</keyword>
<comment type="caution">
    <text evidence="7">The sequence shown here is derived from an EMBL/GenBank/DDBJ whole genome shotgun (WGS) entry which is preliminary data.</text>
</comment>
<gene>
    <name evidence="7" type="ORF">T310_9512</name>
</gene>
<dbReference type="InterPro" id="IPR051694">
    <property type="entry name" value="Immunoregulatory_rcpt-like"/>
</dbReference>
<keyword evidence="4 6" id="KW-0472">Membrane</keyword>
<sequence>MSLPTPPSALEGHCSVVYNNTLYVYTPKAFMSLPLELHGNWSSLPMGESVTGAECVKGGINGDNTQAALYVVGGTASSSDYPGLQRYLFEQRQWETIKPVTTVTQSRLHHGVAYLNASSSILVYAGSQNGDAGASTETFTISTVPPYAVQAYNSQGAPPAVSPSLLPWDDKTAVYVGGNPSNTEVFLFTPYGGWQPSGVSLAKGIPSNAGLAMILGADGSKVLETFNMSVSPNTVTSIALVDSGGAPAPPGQEVGVDTGSSSSSTRKRKRAGVANFPAYNGTFAPTTTRSDFSVAQSDNGMVVISGGSDTDPLCIFDQTQNSWVNVNQLFNGKEETQQPLIGITSSPTSTSATATATATSSSTSQSSSAAPTAVAAPPSGSSRSATGTIVGATLGALCGVAVLLIIMLLVLRRLRQKKEAAAGKGSSRGYPGDDKDRLSFQDQGIEPLTQSAFPMGMAPAPSVDSLAIMSGKVGNEKASPVVKNNPYGRPLVEQNKSPLSPIASSRGDGVRSAASGMERNLTARPPDLNLPRGGDRRTDEGWSKYFQDNSATNLAAGMQSARSTISSQASQETRSDYRSSVWPQTMENSTLDLDLEEPRPLGRVNTGSPSTEHLPDHQGQSAKISSADSASLASEEERDRYSEVPANVANGENPWWTVRPPSSNYTASYYQPSSRRETTYSQANEGRSTDRRGSSAVFHDQFPPPPANSNINTDMSWLNLNADR</sequence>
<evidence type="ECO:0008006" key="9">
    <source>
        <dbReference type="Google" id="ProtNLM"/>
    </source>
</evidence>
<feature type="region of interest" description="Disordered" evidence="5">
    <location>
        <begin position="244"/>
        <end position="271"/>
    </location>
</feature>
<keyword evidence="3 6" id="KW-1133">Transmembrane helix</keyword>
<proteinExistence type="predicted"/>
<dbReference type="GeneID" id="25321445"/>
<dbReference type="EMBL" id="LASV01000732">
    <property type="protein sequence ID" value="KKA16898.1"/>
    <property type="molecule type" value="Genomic_DNA"/>
</dbReference>
<dbReference type="GO" id="GO:0016020">
    <property type="term" value="C:membrane"/>
    <property type="evidence" value="ECO:0007669"/>
    <property type="project" value="UniProtKB-SubCell"/>
</dbReference>
<feature type="compositionally biased region" description="Polar residues" evidence="5">
    <location>
        <begin position="660"/>
        <end position="686"/>
    </location>
</feature>
<evidence type="ECO:0000313" key="8">
    <source>
        <dbReference type="Proteomes" id="UP000053958"/>
    </source>
</evidence>
<feature type="compositionally biased region" description="Low complexity" evidence="5">
    <location>
        <begin position="344"/>
        <end position="382"/>
    </location>
</feature>
<dbReference type="PANTHER" id="PTHR15549:SF26">
    <property type="entry name" value="AXIAL BUDDING PATTERN PROTEIN 2-RELATED"/>
    <property type="match status" value="1"/>
</dbReference>
<evidence type="ECO:0000256" key="6">
    <source>
        <dbReference type="SAM" id="Phobius"/>
    </source>
</evidence>
<dbReference type="InterPro" id="IPR015915">
    <property type="entry name" value="Kelch-typ_b-propeller"/>
</dbReference>
<evidence type="ECO:0000256" key="1">
    <source>
        <dbReference type="ARBA" id="ARBA00004167"/>
    </source>
</evidence>
<evidence type="ECO:0000256" key="4">
    <source>
        <dbReference type="ARBA" id="ARBA00023136"/>
    </source>
</evidence>
<feature type="compositionally biased region" description="Polar residues" evidence="5">
    <location>
        <begin position="560"/>
        <end position="572"/>
    </location>
</feature>
<name>A0A0F4YGY2_RASE3</name>
<dbReference type="AlphaFoldDB" id="A0A0F4YGY2"/>
<dbReference type="RefSeq" id="XP_013323510.1">
    <property type="nucleotide sequence ID" value="XM_013468056.1"/>
</dbReference>
<dbReference type="Gene3D" id="2.120.10.80">
    <property type="entry name" value="Kelch-type beta propeller"/>
    <property type="match status" value="1"/>
</dbReference>
<feature type="compositionally biased region" description="Polar residues" evidence="5">
    <location>
        <begin position="581"/>
        <end position="591"/>
    </location>
</feature>
<feature type="transmembrane region" description="Helical" evidence="6">
    <location>
        <begin position="389"/>
        <end position="411"/>
    </location>
</feature>
<feature type="compositionally biased region" description="Low complexity" evidence="5">
    <location>
        <begin position="621"/>
        <end position="633"/>
    </location>
</feature>
<comment type="subcellular location">
    <subcellularLocation>
        <location evidence="1">Membrane</location>
        <topology evidence="1">Single-pass membrane protein</topology>
    </subcellularLocation>
</comment>
<evidence type="ECO:0000256" key="2">
    <source>
        <dbReference type="ARBA" id="ARBA00022692"/>
    </source>
</evidence>
<keyword evidence="2 6" id="KW-0812">Transmembrane</keyword>
<accession>A0A0F4YGY2</accession>